<dbReference type="PANTHER" id="PTHR13271">
    <property type="entry name" value="UNCHARACTERIZED PUTATIVE METHYLTRANSFERASE"/>
    <property type="match status" value="1"/>
</dbReference>
<dbReference type="AlphaFoldDB" id="A0AAE0I269"/>
<dbReference type="InterPro" id="IPR046341">
    <property type="entry name" value="SET_dom_sf"/>
</dbReference>
<reference evidence="1" key="2">
    <citation type="submission" date="2023-06" db="EMBL/GenBank/DDBJ databases">
        <authorList>
            <consortium name="Lawrence Berkeley National Laboratory"/>
            <person name="Haridas S."/>
            <person name="Hensen N."/>
            <person name="Bonometti L."/>
            <person name="Westerberg I."/>
            <person name="Brannstrom I.O."/>
            <person name="Guillou S."/>
            <person name="Cros-Aarteil S."/>
            <person name="Calhoun S."/>
            <person name="Kuo A."/>
            <person name="Mondo S."/>
            <person name="Pangilinan J."/>
            <person name="Riley R."/>
            <person name="Labutti K."/>
            <person name="Andreopoulos B."/>
            <person name="Lipzen A."/>
            <person name="Chen C."/>
            <person name="Yanf M."/>
            <person name="Daum C."/>
            <person name="Ng V."/>
            <person name="Clum A."/>
            <person name="Steindorff A."/>
            <person name="Ohm R."/>
            <person name="Martin F."/>
            <person name="Silar P."/>
            <person name="Natvig D."/>
            <person name="Lalanne C."/>
            <person name="Gautier V."/>
            <person name="Ament-Velasquez S.L."/>
            <person name="Kruys A."/>
            <person name="Hutchinson M.I."/>
            <person name="Powell A.J."/>
            <person name="Barry K."/>
            <person name="Miller A.N."/>
            <person name="Grigoriev I.V."/>
            <person name="Debuchy R."/>
            <person name="Gladieux P."/>
            <person name="Thoren M.H."/>
            <person name="Johannesson H."/>
        </authorList>
    </citation>
    <scope>NUCLEOTIDE SEQUENCE</scope>
    <source>
        <strain evidence="1">SMH4131-1</strain>
    </source>
</reference>
<evidence type="ECO:0008006" key="3">
    <source>
        <dbReference type="Google" id="ProtNLM"/>
    </source>
</evidence>
<dbReference type="CDD" id="cd19180">
    <property type="entry name" value="SET_SpSET10-like"/>
    <property type="match status" value="1"/>
</dbReference>
<accession>A0AAE0I269</accession>
<dbReference type="InterPro" id="IPR044432">
    <property type="entry name" value="Set10/Efm1_SET"/>
</dbReference>
<evidence type="ECO:0000313" key="1">
    <source>
        <dbReference type="EMBL" id="KAK3317182.1"/>
    </source>
</evidence>
<dbReference type="SUPFAM" id="SSF82199">
    <property type="entry name" value="SET domain"/>
    <property type="match status" value="1"/>
</dbReference>
<dbReference type="Proteomes" id="UP001286456">
    <property type="component" value="Unassembled WGS sequence"/>
</dbReference>
<keyword evidence="2" id="KW-1185">Reference proteome</keyword>
<protein>
    <recommendedName>
        <fullName evidence="3">SET domain-containing protein</fullName>
    </recommendedName>
</protein>
<dbReference type="InterPro" id="IPR050600">
    <property type="entry name" value="SETD3_SETD6_MTase"/>
</dbReference>
<reference evidence="1" key="1">
    <citation type="journal article" date="2023" name="Mol. Phylogenet. Evol.">
        <title>Genome-scale phylogeny and comparative genomics of the fungal order Sordariales.</title>
        <authorList>
            <person name="Hensen N."/>
            <person name="Bonometti L."/>
            <person name="Westerberg I."/>
            <person name="Brannstrom I.O."/>
            <person name="Guillou S."/>
            <person name="Cros-Aarteil S."/>
            <person name="Calhoun S."/>
            <person name="Haridas S."/>
            <person name="Kuo A."/>
            <person name="Mondo S."/>
            <person name="Pangilinan J."/>
            <person name="Riley R."/>
            <person name="LaButti K."/>
            <person name="Andreopoulos B."/>
            <person name="Lipzen A."/>
            <person name="Chen C."/>
            <person name="Yan M."/>
            <person name="Daum C."/>
            <person name="Ng V."/>
            <person name="Clum A."/>
            <person name="Steindorff A."/>
            <person name="Ohm R.A."/>
            <person name="Martin F."/>
            <person name="Silar P."/>
            <person name="Natvig D.O."/>
            <person name="Lalanne C."/>
            <person name="Gautier V."/>
            <person name="Ament-Velasquez S.L."/>
            <person name="Kruys A."/>
            <person name="Hutchinson M.I."/>
            <person name="Powell A.J."/>
            <person name="Barry K."/>
            <person name="Miller A.N."/>
            <person name="Grigoriev I.V."/>
            <person name="Debuchy R."/>
            <person name="Gladieux P."/>
            <person name="Hiltunen Thoren M."/>
            <person name="Johannesson H."/>
        </authorList>
    </citation>
    <scope>NUCLEOTIDE SEQUENCE</scope>
    <source>
        <strain evidence="1">SMH4131-1</strain>
    </source>
</reference>
<comment type="caution">
    <text evidence="1">The sequence shown here is derived from an EMBL/GenBank/DDBJ whole genome shotgun (WGS) entry which is preliminary data.</text>
</comment>
<dbReference type="Gene3D" id="3.90.1410.10">
    <property type="entry name" value="set domain protein methyltransferase, domain 1"/>
    <property type="match status" value="1"/>
</dbReference>
<dbReference type="GO" id="GO:0005634">
    <property type="term" value="C:nucleus"/>
    <property type="evidence" value="ECO:0007669"/>
    <property type="project" value="TreeGrafter"/>
</dbReference>
<dbReference type="GO" id="GO:0016279">
    <property type="term" value="F:protein-lysine N-methyltransferase activity"/>
    <property type="evidence" value="ECO:0007669"/>
    <property type="project" value="InterPro"/>
</dbReference>
<evidence type="ECO:0000313" key="2">
    <source>
        <dbReference type="Proteomes" id="UP001286456"/>
    </source>
</evidence>
<dbReference type="PANTHER" id="PTHR13271:SF146">
    <property type="entry name" value="SET DOMAIN-CONTAINING PROTEIN"/>
    <property type="match status" value="1"/>
</dbReference>
<gene>
    <name evidence="1" type="ORF">B0T19DRAFT_434415</name>
</gene>
<proteinExistence type="predicted"/>
<sequence length="477" mass="53655">MNSRDQKRFDELISWAKQNGASLHPSLEIYLDDVTKYSVRVKPSAQQDDFLPGSTAIACPFSTTLSFLNAVVGGPTTVSASPDTHHEQPAFPPRFMNEVPPYVIGRFFLVQQYLKGNDSFWRPYIAALPQPEHISSWALPAFWPEDDVDFLENTNVAVAAEEIQANVKKEFKHARSLLKEENFPNWQDYTRVLYNWAFCIFTSRSFRPSLMLSQAARDHVLSRILPSGCKIDDFSILQPLFDIPNHSMTAKYTWDVASDPACCQLVCGDAYRPGDQIYNNYGLKTNSELLLGYGFILPKTKDLHNDYYHVRKINQTTDDSEASTKPKDFLISLRPISDLGSLAGRARQVNYGTLDLHKDPAFAHIEPALIYDLAMALAKPHEKAYLDAALGVGRTPSGDTQPSPNLAQLSDCVKEVLVVKMVNDFQRLADFEVFELEEEQGQSASEAQMTPNQKLAMQYREQCTKALEAALTTLTDH</sequence>
<organism evidence="1 2">
    <name type="scientific">Cercophora scortea</name>
    <dbReference type="NCBI Taxonomy" id="314031"/>
    <lineage>
        <taxon>Eukaryota</taxon>
        <taxon>Fungi</taxon>
        <taxon>Dikarya</taxon>
        <taxon>Ascomycota</taxon>
        <taxon>Pezizomycotina</taxon>
        <taxon>Sordariomycetes</taxon>
        <taxon>Sordariomycetidae</taxon>
        <taxon>Sordariales</taxon>
        <taxon>Lasiosphaeriaceae</taxon>
        <taxon>Cercophora</taxon>
    </lineage>
</organism>
<name>A0AAE0I269_9PEZI</name>
<dbReference type="EMBL" id="JAUEPO010000007">
    <property type="protein sequence ID" value="KAK3317182.1"/>
    <property type="molecule type" value="Genomic_DNA"/>
</dbReference>